<protein>
    <submittedName>
        <fullName evidence="1">Uncharacterized protein</fullName>
    </submittedName>
</protein>
<keyword evidence="2" id="KW-1185">Reference proteome</keyword>
<accession>A0ABX7STS6</accession>
<dbReference type="EMBL" id="CP071795">
    <property type="protein sequence ID" value="QTD37652.1"/>
    <property type="molecule type" value="Genomic_DNA"/>
</dbReference>
<organism evidence="1 2">
    <name type="scientific">Polaribacter batillariae</name>
    <dbReference type="NCBI Taxonomy" id="2808900"/>
    <lineage>
        <taxon>Bacteria</taxon>
        <taxon>Pseudomonadati</taxon>
        <taxon>Bacteroidota</taxon>
        <taxon>Flavobacteriia</taxon>
        <taxon>Flavobacteriales</taxon>
        <taxon>Flavobacteriaceae</taxon>
    </lineage>
</organism>
<dbReference type="RefSeq" id="WP_207971816.1">
    <property type="nucleotide sequence ID" value="NZ_CP071795.1"/>
</dbReference>
<gene>
    <name evidence="1" type="ORF">JL193_16545</name>
</gene>
<reference evidence="1 2" key="1">
    <citation type="submission" date="2021-03" db="EMBL/GenBank/DDBJ databases">
        <title>Complete genome of Polaribacter_sp.G4M1.</title>
        <authorList>
            <person name="Jeong S.W."/>
            <person name="Bae J.W."/>
        </authorList>
    </citation>
    <scope>NUCLEOTIDE SEQUENCE [LARGE SCALE GENOMIC DNA]</scope>
    <source>
        <strain evidence="1 2">G4M1</strain>
    </source>
</reference>
<evidence type="ECO:0000313" key="2">
    <source>
        <dbReference type="Proteomes" id="UP000663935"/>
    </source>
</evidence>
<sequence>MMDKEVSKNELTLFKLKKIELINNIGIYERFVNWVIGEFDLFLKNESKKLEVYFPNGQFYIGNFEDDKNELNIKILVEGKSSLVCKKIMLQLENIYQHVLLFNKNKTNDNNS</sequence>
<dbReference type="Proteomes" id="UP000663935">
    <property type="component" value="Chromosome"/>
</dbReference>
<proteinExistence type="predicted"/>
<evidence type="ECO:0000313" key="1">
    <source>
        <dbReference type="EMBL" id="QTD37652.1"/>
    </source>
</evidence>
<name>A0ABX7STS6_9FLAO</name>